<accession>A0A2A6RFX6</accession>
<evidence type="ECO:0000313" key="3">
    <source>
        <dbReference type="Proteomes" id="UP000220527"/>
    </source>
</evidence>
<feature type="region of interest" description="Disordered" evidence="1">
    <location>
        <begin position="52"/>
        <end position="73"/>
    </location>
</feature>
<comment type="caution">
    <text evidence="2">The sequence shown here is derived from an EMBL/GenBank/DDBJ whole genome shotgun (WGS) entry which is preliminary data.</text>
</comment>
<dbReference type="Proteomes" id="UP000220527">
    <property type="component" value="Unassembled WGS sequence"/>
</dbReference>
<name>A0A2A6RFX6_9CHLR</name>
<evidence type="ECO:0000256" key="1">
    <source>
        <dbReference type="SAM" id="MobiDB-lite"/>
    </source>
</evidence>
<sequence length="73" mass="7680">MSALPLRWLSLSKPAEGGGAAVRGFDKLSHRGTERNSVSALPLRWLSLSKPAEGGGAAVRGFDKLSHRTTAPP</sequence>
<reference evidence="3" key="1">
    <citation type="submission" date="2017-08" db="EMBL/GenBank/DDBJ databases">
        <authorList>
            <person name="Grouzdev D.S."/>
            <person name="Gaisin V.A."/>
            <person name="Rysina M.S."/>
            <person name="Gorlenko V.M."/>
        </authorList>
    </citation>
    <scope>NUCLEOTIDE SEQUENCE [LARGE SCALE GENOMIC DNA]</scope>
    <source>
        <strain evidence="3">Kir15-3F</strain>
    </source>
</reference>
<gene>
    <name evidence="2" type="ORF">CJ255_17265</name>
</gene>
<proteinExistence type="predicted"/>
<organism evidence="2 3">
    <name type="scientific">Candidatus Viridilinea mediisalina</name>
    <dbReference type="NCBI Taxonomy" id="2024553"/>
    <lineage>
        <taxon>Bacteria</taxon>
        <taxon>Bacillati</taxon>
        <taxon>Chloroflexota</taxon>
        <taxon>Chloroflexia</taxon>
        <taxon>Chloroflexales</taxon>
        <taxon>Chloroflexineae</taxon>
        <taxon>Oscillochloridaceae</taxon>
        <taxon>Candidatus Viridilinea</taxon>
    </lineage>
</organism>
<protein>
    <submittedName>
        <fullName evidence="2">Uncharacterized protein</fullName>
    </submittedName>
</protein>
<evidence type="ECO:0000313" key="2">
    <source>
        <dbReference type="EMBL" id="PDW01788.1"/>
    </source>
</evidence>
<dbReference type="AlphaFoldDB" id="A0A2A6RFX6"/>
<keyword evidence="3" id="KW-1185">Reference proteome</keyword>
<dbReference type="EMBL" id="NQWI01000108">
    <property type="protein sequence ID" value="PDW01788.1"/>
    <property type="molecule type" value="Genomic_DNA"/>
</dbReference>
<dbReference type="RefSeq" id="WP_097645347.1">
    <property type="nucleotide sequence ID" value="NZ_NQWI01000108.1"/>
</dbReference>